<evidence type="ECO:0000313" key="3">
    <source>
        <dbReference type="Proteomes" id="UP000275069"/>
    </source>
</evidence>
<gene>
    <name evidence="2" type="ORF">D7I44_00665</name>
</gene>
<dbReference type="SUPFAM" id="SSF81301">
    <property type="entry name" value="Nucleotidyltransferase"/>
    <property type="match status" value="1"/>
</dbReference>
<evidence type="ECO:0000256" key="1">
    <source>
        <dbReference type="SAM" id="MobiDB-lite"/>
    </source>
</evidence>
<dbReference type="AlphaFoldDB" id="A0A387BMH1"/>
<sequence>MRSSPDSTAILRTSRVPSSRRANGLPMPLRPKVSRTFTTTALRRVHHHELMDLGALIRALAEYQPAIVGSMPIGVQTPNSDIDIACHASDLISFEQTVKTIAGGAWVASHRRNTQPPASVIMLRFEGTQIEVFGQALPVVQQDAFRHMLVEGRLLRLFGENLRQAVMVRKASRQGTEHAFAEALGLELGNPYDALLTLEGLSDAALVDALDPTPRI</sequence>
<feature type="compositionally biased region" description="Polar residues" evidence="1">
    <location>
        <begin position="1"/>
        <end position="21"/>
    </location>
</feature>
<evidence type="ECO:0000313" key="2">
    <source>
        <dbReference type="EMBL" id="AYG02187.1"/>
    </source>
</evidence>
<dbReference type="EMBL" id="CP032624">
    <property type="protein sequence ID" value="AYG02187.1"/>
    <property type="molecule type" value="Genomic_DNA"/>
</dbReference>
<accession>A0A387BMH1</accession>
<keyword evidence="3" id="KW-1185">Reference proteome</keyword>
<dbReference type="KEGG" id="gry:D7I44_00665"/>
<organism evidence="2 3">
    <name type="scientific">Gryllotalpicola protaetiae</name>
    <dbReference type="NCBI Taxonomy" id="2419771"/>
    <lineage>
        <taxon>Bacteria</taxon>
        <taxon>Bacillati</taxon>
        <taxon>Actinomycetota</taxon>
        <taxon>Actinomycetes</taxon>
        <taxon>Micrococcales</taxon>
        <taxon>Microbacteriaceae</taxon>
        <taxon>Gryllotalpicola</taxon>
    </lineage>
</organism>
<protein>
    <submittedName>
        <fullName evidence="2">DUF4269 domain-containing protein</fullName>
    </submittedName>
</protein>
<dbReference type="OrthoDB" id="6402248at2"/>
<dbReference type="Proteomes" id="UP000275069">
    <property type="component" value="Chromosome"/>
</dbReference>
<reference evidence="2 3" key="1">
    <citation type="submission" date="2018-09" db="EMBL/GenBank/DDBJ databases">
        <title>Genome sequencing of strain 2DFW10M-5.</title>
        <authorList>
            <person name="Heo J."/>
            <person name="Kim S.-J."/>
            <person name="Kwon S.-W."/>
        </authorList>
    </citation>
    <scope>NUCLEOTIDE SEQUENCE [LARGE SCALE GENOMIC DNA]</scope>
    <source>
        <strain evidence="2 3">2DFW10M-5</strain>
    </source>
</reference>
<dbReference type="InterPro" id="IPR025365">
    <property type="entry name" value="DUF4269"/>
</dbReference>
<feature type="region of interest" description="Disordered" evidence="1">
    <location>
        <begin position="1"/>
        <end position="30"/>
    </location>
</feature>
<dbReference type="InterPro" id="IPR043519">
    <property type="entry name" value="NT_sf"/>
</dbReference>
<dbReference type="Pfam" id="PF14091">
    <property type="entry name" value="DUF4269"/>
    <property type="match status" value="1"/>
</dbReference>
<proteinExistence type="predicted"/>
<name>A0A387BMH1_9MICO</name>